<reference evidence="1 2" key="1">
    <citation type="submission" date="2016-11" db="EMBL/GenBank/DDBJ databases">
        <title>Paenibacillus species isolates.</title>
        <authorList>
            <person name="Beno S.M."/>
        </authorList>
    </citation>
    <scope>NUCLEOTIDE SEQUENCE [LARGE SCALE GENOMIC DNA]</scope>
    <source>
        <strain evidence="1 2">FSL F4-0100</strain>
    </source>
</reference>
<gene>
    <name evidence="1" type="ORF">BK123_20865</name>
</gene>
<dbReference type="Proteomes" id="UP000187074">
    <property type="component" value="Unassembled WGS sequence"/>
</dbReference>
<proteinExistence type="predicted"/>
<dbReference type="AlphaFoldDB" id="A0A1R1AYJ6"/>
<evidence type="ECO:0000313" key="2">
    <source>
        <dbReference type="Proteomes" id="UP000187074"/>
    </source>
</evidence>
<comment type="caution">
    <text evidence="1">The sequence shown here is derived from an EMBL/GenBank/DDBJ whole genome shotgun (WGS) entry which is preliminary data.</text>
</comment>
<organism evidence="1 2">
    <name type="scientific">Paenibacillus lautus</name>
    <name type="common">Bacillus lautus</name>
    <dbReference type="NCBI Taxonomy" id="1401"/>
    <lineage>
        <taxon>Bacteria</taxon>
        <taxon>Bacillati</taxon>
        <taxon>Bacillota</taxon>
        <taxon>Bacilli</taxon>
        <taxon>Bacillales</taxon>
        <taxon>Paenibacillaceae</taxon>
        <taxon>Paenibacillus</taxon>
    </lineage>
</organism>
<evidence type="ECO:0000313" key="1">
    <source>
        <dbReference type="EMBL" id="OME90804.1"/>
    </source>
</evidence>
<dbReference type="EMBL" id="MRTF01000007">
    <property type="protein sequence ID" value="OME90804.1"/>
    <property type="molecule type" value="Genomic_DNA"/>
</dbReference>
<protein>
    <submittedName>
        <fullName evidence="1">Uncharacterized protein</fullName>
    </submittedName>
</protein>
<accession>A0A1R1AYJ6</accession>
<dbReference type="STRING" id="1401.BK123_20865"/>
<sequence>MEKLLGSNFRWESKHYFKFKRGPYIIDFVLEESISEEPLVIPGPVVDLFDPALHVRQEVCLAPGEQALLYDVTAGRPQQGEVNLISASSRIEDLTIQIQVFNL</sequence>
<name>A0A1R1AYJ6_PAELA</name>